<protein>
    <submittedName>
        <fullName evidence="1">Uncharacterized protein</fullName>
    </submittedName>
</protein>
<evidence type="ECO:0000313" key="1">
    <source>
        <dbReference type="EMBL" id="OSS45835.1"/>
    </source>
</evidence>
<accession>A0A1Y2LPV9</accession>
<evidence type="ECO:0000313" key="2">
    <source>
        <dbReference type="Proteomes" id="UP000193240"/>
    </source>
</evidence>
<dbReference type="EMBL" id="KZ107853">
    <property type="protein sequence ID" value="OSS45835.1"/>
    <property type="molecule type" value="Genomic_DNA"/>
</dbReference>
<dbReference type="AlphaFoldDB" id="A0A1Y2LPV9"/>
<dbReference type="Proteomes" id="UP000193240">
    <property type="component" value="Unassembled WGS sequence"/>
</dbReference>
<reference evidence="1 2" key="1">
    <citation type="journal article" date="2017" name="Genome Announc.">
        <title>Genome sequence of the saprophytic ascomycete Epicoccum nigrum ICMP 19927 strain isolated from New Zealand.</title>
        <authorList>
            <person name="Fokin M."/>
            <person name="Fleetwood D."/>
            <person name="Weir B.S."/>
            <person name="Villas-Boas S.G."/>
        </authorList>
    </citation>
    <scope>NUCLEOTIDE SEQUENCE [LARGE SCALE GENOMIC DNA]</scope>
    <source>
        <strain evidence="1 2">ICMP 19927</strain>
    </source>
</reference>
<proteinExistence type="predicted"/>
<sequence length="106" mass="12048">MQEHLVAREASLKPKKVCMHTRQSKKTKKNLLSFCAFVKSKLRIGIVSTDWGRTPDLLDPFMAACGRLGETTMSPETWSAENSKQRVSRVCAAHPFRSRKLLERVC</sequence>
<dbReference type="InParanoid" id="A0A1Y2LPV9"/>
<name>A0A1Y2LPV9_EPING</name>
<organism evidence="1 2">
    <name type="scientific">Epicoccum nigrum</name>
    <name type="common">Soil fungus</name>
    <name type="synonym">Epicoccum purpurascens</name>
    <dbReference type="NCBI Taxonomy" id="105696"/>
    <lineage>
        <taxon>Eukaryota</taxon>
        <taxon>Fungi</taxon>
        <taxon>Dikarya</taxon>
        <taxon>Ascomycota</taxon>
        <taxon>Pezizomycotina</taxon>
        <taxon>Dothideomycetes</taxon>
        <taxon>Pleosporomycetidae</taxon>
        <taxon>Pleosporales</taxon>
        <taxon>Pleosporineae</taxon>
        <taxon>Didymellaceae</taxon>
        <taxon>Epicoccum</taxon>
    </lineage>
</organism>
<keyword evidence="2" id="KW-1185">Reference proteome</keyword>
<gene>
    <name evidence="1" type="ORF">B5807_09475</name>
</gene>